<gene>
    <name evidence="3" type="ORF">Anas_04281</name>
</gene>
<feature type="compositionally biased region" description="Basic and acidic residues" evidence="1">
    <location>
        <begin position="301"/>
        <end position="314"/>
    </location>
</feature>
<evidence type="ECO:0000313" key="3">
    <source>
        <dbReference type="EMBL" id="KAB7507099.1"/>
    </source>
</evidence>
<dbReference type="OrthoDB" id="43547at2759"/>
<protein>
    <recommendedName>
        <fullName evidence="5">Protein SZT2</fullName>
    </recommendedName>
</protein>
<comment type="caution">
    <text evidence="3">The sequence shown here is derived from an EMBL/GenBank/DDBJ whole genome shotgun (WGS) entry which is preliminary data.</text>
</comment>
<feature type="signal peptide" evidence="2">
    <location>
        <begin position="1"/>
        <end position="22"/>
    </location>
</feature>
<sequence length="928" mass="105519">MNYKLKGMANFHLRLLSTVLSSFYLLDQECIWGLLTFEFLSQICQDESYNNFSSCDPTFSRNSPTNIRNIYNDNDPIQQIPFRFHLTNLLSRCQRAEILLSTLFHDLYYSLCNSTNTYPNRANDILYNLILDHLTELNNGRQFYISSFDNFNLPEILSQRPRDLENGCSPFNNINMDSMKEVPVWRCFLKFISSKHFLITLLPASFQDLKLLLGRRDNILDENTNFVRMIDKAEHLSNLEILLLEEPVEFEESSYDKFHRSNEVYCGVTQSEKKNPSSYQQQSFTSTSSTISSRSSSAKQDATDKVHVNKSQEKCHASRQLFQYNVPQTEEAIKRTRFRSGPALGNQMSYPFEPLEQSLEYIEPRRGRAYSLHSNTDAAPSKKGKISLATTPTKEEKISFVGLENNQESYPFSSGNEKLRKRNISMPSKCHKEMGTRTIYNKSLSVEAMKENELHSFLFSDRDSTIPPTLESSQLTNHDPIYGSIVLPIYCFDCKLETIIKQFVNKTKEVDVSKDIYVNSTFNLEVDSEDDDEDNNDLPEKVQVETLVPSTFVTANTSTETISSTSTITTTTATTAALDNADKYPTSDAKCLKNLVESIEKCQRRSFVMGVFEALSNNLYVHPQDVQAALDQCQEIFLETDITNYLQRSGGESYVDEDHIEGDERAGLGDEDVTLFSEDEDKDKSIEFCTDDCNYGRNTLRYTTQSSHVSHGSQIEFEEGQLSEGVTSDGGSFPPLFLHLTCTIRSNGHVIGTTSISSLPTCLREVTHCIKESELQLSKICVTLDVLVMTLIGAADICPWDTQKYGRRERSRRTISGCSNFSSIPRYSESTGTSTSESEEAYLKEEELLNHLPEDQYKAVISTFDMIKWLIQDEIVSSLLHCYPTTEEMLQLVASHVSESLPSPVCYSESVPLNFVFGMEQSMNKFME</sequence>
<dbReference type="Proteomes" id="UP000326759">
    <property type="component" value="Unassembled WGS sequence"/>
</dbReference>
<dbReference type="PANTHER" id="PTHR14918:SF3">
    <property type="entry name" value="KICSTOR COMPLEX PROTEIN SZT2"/>
    <property type="match status" value="1"/>
</dbReference>
<evidence type="ECO:0008006" key="5">
    <source>
        <dbReference type="Google" id="ProtNLM"/>
    </source>
</evidence>
<keyword evidence="2" id="KW-0732">Signal</keyword>
<evidence type="ECO:0000256" key="2">
    <source>
        <dbReference type="SAM" id="SignalP"/>
    </source>
</evidence>
<proteinExistence type="predicted"/>
<feature type="compositionally biased region" description="Low complexity" evidence="1">
    <location>
        <begin position="277"/>
        <end position="297"/>
    </location>
</feature>
<reference evidence="3 4" key="1">
    <citation type="journal article" date="2019" name="PLoS Biol.">
        <title>Sex chromosomes control vertical transmission of feminizing Wolbachia symbionts in an isopod.</title>
        <authorList>
            <person name="Becking T."/>
            <person name="Chebbi M.A."/>
            <person name="Giraud I."/>
            <person name="Moumen B."/>
            <person name="Laverre T."/>
            <person name="Caubet Y."/>
            <person name="Peccoud J."/>
            <person name="Gilbert C."/>
            <person name="Cordaux R."/>
        </authorList>
    </citation>
    <scope>NUCLEOTIDE SEQUENCE [LARGE SCALE GENOMIC DNA]</scope>
    <source>
        <strain evidence="3">ANa2</strain>
        <tissue evidence="3">Whole body excluding digestive tract and cuticle</tissue>
    </source>
</reference>
<organism evidence="3 4">
    <name type="scientific">Armadillidium nasatum</name>
    <dbReference type="NCBI Taxonomy" id="96803"/>
    <lineage>
        <taxon>Eukaryota</taxon>
        <taxon>Metazoa</taxon>
        <taxon>Ecdysozoa</taxon>
        <taxon>Arthropoda</taxon>
        <taxon>Crustacea</taxon>
        <taxon>Multicrustacea</taxon>
        <taxon>Malacostraca</taxon>
        <taxon>Eumalacostraca</taxon>
        <taxon>Peracarida</taxon>
        <taxon>Isopoda</taxon>
        <taxon>Oniscidea</taxon>
        <taxon>Crinocheta</taxon>
        <taxon>Armadillidiidae</taxon>
        <taxon>Armadillidium</taxon>
    </lineage>
</organism>
<dbReference type="EMBL" id="SEYY01000501">
    <property type="protein sequence ID" value="KAB7507099.1"/>
    <property type="molecule type" value="Genomic_DNA"/>
</dbReference>
<dbReference type="AlphaFoldDB" id="A0A5N5TLT0"/>
<dbReference type="PANTHER" id="PTHR14918">
    <property type="entry name" value="KICSTOR COMPLEX PROTEIN SZT2"/>
    <property type="match status" value="1"/>
</dbReference>
<keyword evidence="4" id="KW-1185">Reference proteome</keyword>
<dbReference type="InterPro" id="IPR033228">
    <property type="entry name" value="SZT2"/>
</dbReference>
<feature type="chain" id="PRO_5024403988" description="Protein SZT2" evidence="2">
    <location>
        <begin position="23"/>
        <end position="928"/>
    </location>
</feature>
<evidence type="ECO:0000313" key="4">
    <source>
        <dbReference type="Proteomes" id="UP000326759"/>
    </source>
</evidence>
<dbReference type="GO" id="GO:0005777">
    <property type="term" value="C:peroxisome"/>
    <property type="evidence" value="ECO:0007669"/>
    <property type="project" value="InterPro"/>
</dbReference>
<feature type="non-terminal residue" evidence="3">
    <location>
        <position position="928"/>
    </location>
</feature>
<name>A0A5N5TLT0_9CRUS</name>
<evidence type="ECO:0000256" key="1">
    <source>
        <dbReference type="SAM" id="MobiDB-lite"/>
    </source>
</evidence>
<feature type="region of interest" description="Disordered" evidence="1">
    <location>
        <begin position="269"/>
        <end position="314"/>
    </location>
</feature>
<accession>A0A5N5TLT0</accession>